<evidence type="ECO:0000256" key="3">
    <source>
        <dbReference type="ARBA" id="ARBA00022553"/>
    </source>
</evidence>
<feature type="compositionally biased region" description="Pro residues" evidence="7">
    <location>
        <begin position="902"/>
        <end position="911"/>
    </location>
</feature>
<proteinExistence type="predicted"/>
<feature type="compositionally biased region" description="Pro residues" evidence="7">
    <location>
        <begin position="939"/>
        <end position="948"/>
    </location>
</feature>
<dbReference type="SUPFAM" id="SSF47384">
    <property type="entry name" value="Homodimeric domain of signal transducing histidine kinase"/>
    <property type="match status" value="1"/>
</dbReference>
<dbReference type="SUPFAM" id="SSF55785">
    <property type="entry name" value="PYP-like sensor domain (PAS domain)"/>
    <property type="match status" value="2"/>
</dbReference>
<organism evidence="10 11">
    <name type="scientific">Paratrimastix pyriformis</name>
    <dbReference type="NCBI Taxonomy" id="342808"/>
    <lineage>
        <taxon>Eukaryota</taxon>
        <taxon>Metamonada</taxon>
        <taxon>Preaxostyla</taxon>
        <taxon>Paratrimastigidae</taxon>
        <taxon>Paratrimastix</taxon>
    </lineage>
</organism>
<dbReference type="InterPro" id="IPR003594">
    <property type="entry name" value="HATPase_dom"/>
</dbReference>
<comment type="caution">
    <text evidence="10">The sequence shown here is derived from an EMBL/GenBank/DDBJ whole genome shotgun (WGS) entry which is preliminary data.</text>
</comment>
<dbReference type="InterPro" id="IPR000014">
    <property type="entry name" value="PAS"/>
</dbReference>
<dbReference type="PRINTS" id="PR00344">
    <property type="entry name" value="BCTRLSENSOR"/>
</dbReference>
<evidence type="ECO:0000256" key="2">
    <source>
        <dbReference type="ARBA" id="ARBA00012438"/>
    </source>
</evidence>
<comment type="catalytic activity">
    <reaction evidence="1">
        <text>ATP + protein L-histidine = ADP + protein N-phospho-L-histidine.</text>
        <dbReference type="EC" id="2.7.13.3"/>
    </reaction>
</comment>
<dbReference type="InterPro" id="IPR004358">
    <property type="entry name" value="Sig_transdc_His_kin-like_C"/>
</dbReference>
<evidence type="ECO:0000313" key="11">
    <source>
        <dbReference type="Proteomes" id="UP001141327"/>
    </source>
</evidence>
<dbReference type="CDD" id="cd00082">
    <property type="entry name" value="HisKA"/>
    <property type="match status" value="1"/>
</dbReference>
<evidence type="ECO:0000256" key="4">
    <source>
        <dbReference type="ARBA" id="ARBA00022679"/>
    </source>
</evidence>
<evidence type="ECO:0000256" key="6">
    <source>
        <dbReference type="PROSITE-ProRule" id="PRU00169"/>
    </source>
</evidence>
<dbReference type="CDD" id="cd00130">
    <property type="entry name" value="PAS"/>
    <property type="match status" value="3"/>
</dbReference>
<dbReference type="InterPro" id="IPR036890">
    <property type="entry name" value="HATPase_C_sf"/>
</dbReference>
<accession>A0ABQ8UEB9</accession>
<dbReference type="InterPro" id="IPR001789">
    <property type="entry name" value="Sig_transdc_resp-reg_receiver"/>
</dbReference>
<feature type="compositionally biased region" description="Polar residues" evidence="7">
    <location>
        <begin position="886"/>
        <end position="896"/>
    </location>
</feature>
<dbReference type="Pfam" id="PF00512">
    <property type="entry name" value="HisKA"/>
    <property type="match status" value="1"/>
</dbReference>
<dbReference type="Pfam" id="PF13188">
    <property type="entry name" value="PAS_8"/>
    <property type="match status" value="1"/>
</dbReference>
<reference evidence="10" key="1">
    <citation type="journal article" date="2022" name="bioRxiv">
        <title>Genomics of Preaxostyla Flagellates Illuminates Evolutionary Transitions and the Path Towards Mitochondrial Loss.</title>
        <authorList>
            <person name="Novak L.V.F."/>
            <person name="Treitli S.C."/>
            <person name="Pyrih J."/>
            <person name="Halakuc P."/>
            <person name="Pipaliya S.V."/>
            <person name="Vacek V."/>
            <person name="Brzon O."/>
            <person name="Soukal P."/>
            <person name="Eme L."/>
            <person name="Dacks J.B."/>
            <person name="Karnkowska A."/>
            <person name="Elias M."/>
            <person name="Hampl V."/>
        </authorList>
    </citation>
    <scope>NUCLEOTIDE SEQUENCE</scope>
    <source>
        <strain evidence="10">RCP-MX</strain>
    </source>
</reference>
<dbReference type="SMART" id="SM00387">
    <property type="entry name" value="HATPase_c"/>
    <property type="match status" value="1"/>
</dbReference>
<feature type="compositionally biased region" description="Pro residues" evidence="7">
    <location>
        <begin position="920"/>
        <end position="930"/>
    </location>
</feature>
<dbReference type="EC" id="2.7.13.3" evidence="2"/>
<evidence type="ECO:0000259" key="8">
    <source>
        <dbReference type="PROSITE" id="PS50109"/>
    </source>
</evidence>
<dbReference type="InterPro" id="IPR035965">
    <property type="entry name" value="PAS-like_dom_sf"/>
</dbReference>
<dbReference type="Pfam" id="PF00072">
    <property type="entry name" value="Response_reg"/>
    <property type="match status" value="1"/>
</dbReference>
<dbReference type="SMART" id="SM00388">
    <property type="entry name" value="HisKA"/>
    <property type="match status" value="1"/>
</dbReference>
<dbReference type="PROSITE" id="PS50109">
    <property type="entry name" value="HIS_KIN"/>
    <property type="match status" value="1"/>
</dbReference>
<dbReference type="InterPro" id="IPR036097">
    <property type="entry name" value="HisK_dim/P_sf"/>
</dbReference>
<feature type="domain" description="Response regulatory" evidence="9">
    <location>
        <begin position="1225"/>
        <end position="1346"/>
    </location>
</feature>
<gene>
    <name evidence="10" type="ORF">PAPYR_6885</name>
</gene>
<dbReference type="InterPro" id="IPR011006">
    <property type="entry name" value="CheY-like_superfamily"/>
</dbReference>
<dbReference type="SMART" id="SM00448">
    <property type="entry name" value="REC"/>
    <property type="match status" value="1"/>
</dbReference>
<dbReference type="InterPro" id="IPR003661">
    <property type="entry name" value="HisK_dim/P_dom"/>
</dbReference>
<keyword evidence="3 6" id="KW-0597">Phosphoprotein</keyword>
<dbReference type="Pfam" id="PF02518">
    <property type="entry name" value="HATPase_c"/>
    <property type="match status" value="1"/>
</dbReference>
<dbReference type="EMBL" id="JAPMOS010000043">
    <property type="protein sequence ID" value="KAJ4457629.1"/>
    <property type="molecule type" value="Genomic_DNA"/>
</dbReference>
<dbReference type="SUPFAM" id="SSF55874">
    <property type="entry name" value="ATPase domain of HSP90 chaperone/DNA topoisomerase II/histidine kinase"/>
    <property type="match status" value="2"/>
</dbReference>
<keyword evidence="5" id="KW-0418">Kinase</keyword>
<keyword evidence="4" id="KW-0808">Transferase</keyword>
<feature type="region of interest" description="Disordered" evidence="7">
    <location>
        <begin position="195"/>
        <end position="214"/>
    </location>
</feature>
<keyword evidence="11" id="KW-1185">Reference proteome</keyword>
<evidence type="ECO:0000256" key="7">
    <source>
        <dbReference type="SAM" id="MobiDB-lite"/>
    </source>
</evidence>
<dbReference type="Proteomes" id="UP001141327">
    <property type="component" value="Unassembled WGS sequence"/>
</dbReference>
<feature type="region of interest" description="Disordered" evidence="7">
    <location>
        <begin position="1020"/>
        <end position="1077"/>
    </location>
</feature>
<feature type="region of interest" description="Disordered" evidence="7">
    <location>
        <begin position="1176"/>
        <end position="1218"/>
    </location>
</feature>
<feature type="region of interest" description="Disordered" evidence="7">
    <location>
        <begin position="886"/>
        <end position="973"/>
    </location>
</feature>
<dbReference type="Gene3D" id="3.30.565.10">
    <property type="entry name" value="Histidine kinase-like ATPase, C-terminal domain"/>
    <property type="match status" value="2"/>
</dbReference>
<dbReference type="Gene3D" id="3.40.50.2300">
    <property type="match status" value="1"/>
</dbReference>
<name>A0ABQ8UEB9_9EUKA</name>
<dbReference type="CDD" id="cd17546">
    <property type="entry name" value="REC_hyHK_CKI1_RcsC-like"/>
    <property type="match status" value="1"/>
</dbReference>
<dbReference type="InterPro" id="IPR005467">
    <property type="entry name" value="His_kinase_dom"/>
</dbReference>
<protein>
    <recommendedName>
        <fullName evidence="2">histidine kinase</fullName>
        <ecNumber evidence="2">2.7.13.3</ecNumber>
    </recommendedName>
</protein>
<evidence type="ECO:0000313" key="10">
    <source>
        <dbReference type="EMBL" id="KAJ4457629.1"/>
    </source>
</evidence>
<evidence type="ECO:0000256" key="1">
    <source>
        <dbReference type="ARBA" id="ARBA00000085"/>
    </source>
</evidence>
<dbReference type="SUPFAM" id="SSF52172">
    <property type="entry name" value="CheY-like"/>
    <property type="match status" value="1"/>
</dbReference>
<feature type="modified residue" description="4-aspartylphosphate" evidence="6">
    <location>
        <position position="1277"/>
    </location>
</feature>
<dbReference type="SMART" id="SM00091">
    <property type="entry name" value="PAS"/>
    <property type="match status" value="3"/>
</dbReference>
<sequence length="1355" mass="149362">MEIPETADNVLGIVRASTSALGVWSYHLETQTFFFSDALLKMMGLEAETTLNSTLASFLDMVHPRDRLHCRFWFEHEITKSHTSPQSEPPTQTVVRLRQKGGEMIWLLFVLTCQNLDQKAAGVTIPLDFGSRLQSRVNHRDSPTGLLLLDREGRIVEGPSSHLELRNEFPCGCLLFDLVHPSDRPGVQQQWYRLQHSSSNTPGPPDPSSPVTEFSFRSNHSASALRWFSLTLDPAANHSLYLCELRDVTRERTDSIMLKLQRDNAGILSQEISLSEALLRVLEQFCERLGPHIDSGAFYVHDPITEKITRVCDRGFGAPFLKTMEVFHRLSATPELIHASGDNMVVCQGPFRCGWRQNILLSPVARRFQFPADIEESPTRPCPIHRDVLRATSRTCPIDTSTRRCAHATLSQQPCLCLTQCIPCSQEHIQSMYSFVMLSGDGRVMGHVFLGSHSEETLSARSQEMLKSTLRDLARLVSYRLAITALRTNEENLSALFSNLNDMVAIVGENDCITDANSALCSTLHWRLGELVGRPVRVILPRQDFSPTEAVLVTKEGVQIPVTISSNPCTWNQKPVTIYVFRDATEIKLQYDVFRATAESSGDAIKVLDMSPSPLTLDVRINFTFPSHPIPSQLQDRRPLYWNSKLMDLFQVSDSFVRWRRTALLRFVDGQIWEMRTNHFESTLGRAAGFVYTFTNLGDRARAQELEQMHKSLNQMLQSKNEFLGKISHEVRTPLNGISGALQLMLSERDTLPAHIQDMLFLIQTSTSHLTAIVSDLIDFSALELGRLRMHPVTFDIRKSLLGVVQILEPMLVTLHRASGASTPPPKLAVDVASTIPQMVRGDESRLRQVLFNICHNSIKHTAQGSIGIHVELMMRSRQMLTTMTATPVAQSKGTKQQQPFIQPPTPPPPLTRSSLPMASPLPQPFPSKTPLPVGRPRNPAPGPPTGPPAAVASRSFPSAPTTGSLGPPVASAKIARSPASPIATFAYGTPPAITSPLATALPFDGVRRGPHEAHLHLPVEASPPPTQCSDDDLLPPDPILEYGPRSTPRKSTRLTPGGGAAQPPFLPPLSPSPDELRLEPSVVEEAEKGEMMQLRFTIKDSGSGIPPEHLPHIFDLYFCSGSPTAPPELRGSGLGLPIVRQLVRMMGGDVSVRSELGQGTTVTFTLLLESVADEKPQVSAPAPQKSPPPPVPVVSQPTDTTSAPPKPDALGPPKARRKTPYPLRILIVEDNLINRVVITKMLDRLGYQPDDFVCAEDGVAAVAAAAAIRFDLILMDIQMPRMDGLEATRQIIQSLPSGQRRPYIVAMTAGVLAVEKESCFAAGMNGFLAKPFTLAEVKQILCEAHEHKVGQRVT</sequence>
<feature type="compositionally biased region" description="Polar residues" evidence="7">
    <location>
        <begin position="956"/>
        <end position="965"/>
    </location>
</feature>
<dbReference type="PANTHER" id="PTHR43047">
    <property type="entry name" value="TWO-COMPONENT HISTIDINE PROTEIN KINASE"/>
    <property type="match status" value="1"/>
</dbReference>
<dbReference type="Gene3D" id="3.30.450.20">
    <property type="entry name" value="PAS domain"/>
    <property type="match status" value="2"/>
</dbReference>
<dbReference type="Gene3D" id="1.10.287.130">
    <property type="match status" value="1"/>
</dbReference>
<evidence type="ECO:0000256" key="5">
    <source>
        <dbReference type="ARBA" id="ARBA00022777"/>
    </source>
</evidence>
<dbReference type="PROSITE" id="PS50110">
    <property type="entry name" value="RESPONSE_REGULATORY"/>
    <property type="match status" value="1"/>
</dbReference>
<evidence type="ECO:0000259" key="9">
    <source>
        <dbReference type="PROSITE" id="PS50110"/>
    </source>
</evidence>
<feature type="domain" description="Histidine kinase" evidence="8">
    <location>
        <begin position="726"/>
        <end position="1171"/>
    </location>
</feature>